<protein>
    <submittedName>
        <fullName evidence="1">Homeodomain-like protein</fullName>
    </submittedName>
</protein>
<organism evidence="1 2">
    <name type="scientific">Artomyces pyxidatus</name>
    <dbReference type="NCBI Taxonomy" id="48021"/>
    <lineage>
        <taxon>Eukaryota</taxon>
        <taxon>Fungi</taxon>
        <taxon>Dikarya</taxon>
        <taxon>Basidiomycota</taxon>
        <taxon>Agaricomycotina</taxon>
        <taxon>Agaricomycetes</taxon>
        <taxon>Russulales</taxon>
        <taxon>Auriscalpiaceae</taxon>
        <taxon>Artomyces</taxon>
    </lineage>
</organism>
<sequence length="120" mass="13554">AMGNRKHIPISIKKQIVCMSAKIANKNKIAYLLDVSPRTVRRVLRLAHTTGSVVRRPIQSGGPRLLNGLHAAFLEGCIERRPDILLTELRQELWEVHAIVVSGDTIARTLRRRGFTRKKV</sequence>
<gene>
    <name evidence="1" type="ORF">BV25DRAFT_1773006</name>
</gene>
<dbReference type="EMBL" id="MU277279">
    <property type="protein sequence ID" value="KAI0055790.1"/>
    <property type="molecule type" value="Genomic_DNA"/>
</dbReference>
<reference evidence="1" key="2">
    <citation type="journal article" date="2022" name="New Phytol.">
        <title>Evolutionary transition to the ectomycorrhizal habit in the genomes of a hyperdiverse lineage of mushroom-forming fungi.</title>
        <authorList>
            <person name="Looney B."/>
            <person name="Miyauchi S."/>
            <person name="Morin E."/>
            <person name="Drula E."/>
            <person name="Courty P.E."/>
            <person name="Kohler A."/>
            <person name="Kuo A."/>
            <person name="LaButti K."/>
            <person name="Pangilinan J."/>
            <person name="Lipzen A."/>
            <person name="Riley R."/>
            <person name="Andreopoulos W."/>
            <person name="He G."/>
            <person name="Johnson J."/>
            <person name="Nolan M."/>
            <person name="Tritt A."/>
            <person name="Barry K.W."/>
            <person name="Grigoriev I.V."/>
            <person name="Nagy L.G."/>
            <person name="Hibbett D."/>
            <person name="Henrissat B."/>
            <person name="Matheny P.B."/>
            <person name="Labbe J."/>
            <person name="Martin F.M."/>
        </authorList>
    </citation>
    <scope>NUCLEOTIDE SEQUENCE</scope>
    <source>
        <strain evidence="1">HHB10654</strain>
    </source>
</reference>
<evidence type="ECO:0000313" key="1">
    <source>
        <dbReference type="EMBL" id="KAI0055790.1"/>
    </source>
</evidence>
<proteinExistence type="predicted"/>
<comment type="caution">
    <text evidence="1">The sequence shown here is derived from an EMBL/GenBank/DDBJ whole genome shotgun (WGS) entry which is preliminary data.</text>
</comment>
<reference evidence="1" key="1">
    <citation type="submission" date="2021-03" db="EMBL/GenBank/DDBJ databases">
        <authorList>
            <consortium name="DOE Joint Genome Institute"/>
            <person name="Ahrendt S."/>
            <person name="Looney B.P."/>
            <person name="Miyauchi S."/>
            <person name="Morin E."/>
            <person name="Drula E."/>
            <person name="Courty P.E."/>
            <person name="Chicoki N."/>
            <person name="Fauchery L."/>
            <person name="Kohler A."/>
            <person name="Kuo A."/>
            <person name="Labutti K."/>
            <person name="Pangilinan J."/>
            <person name="Lipzen A."/>
            <person name="Riley R."/>
            <person name="Andreopoulos W."/>
            <person name="He G."/>
            <person name="Johnson J."/>
            <person name="Barry K.W."/>
            <person name="Grigoriev I.V."/>
            <person name="Nagy L."/>
            <person name="Hibbett D."/>
            <person name="Henrissat B."/>
            <person name="Matheny P.B."/>
            <person name="Labbe J."/>
            <person name="Martin F."/>
        </authorList>
    </citation>
    <scope>NUCLEOTIDE SEQUENCE</scope>
    <source>
        <strain evidence="1">HHB10654</strain>
    </source>
</reference>
<accession>A0ACB8SH74</accession>
<evidence type="ECO:0000313" key="2">
    <source>
        <dbReference type="Proteomes" id="UP000814140"/>
    </source>
</evidence>
<feature type="non-terminal residue" evidence="1">
    <location>
        <position position="120"/>
    </location>
</feature>
<keyword evidence="2" id="KW-1185">Reference proteome</keyword>
<name>A0ACB8SH74_9AGAM</name>
<feature type="non-terminal residue" evidence="1">
    <location>
        <position position="1"/>
    </location>
</feature>
<dbReference type="Proteomes" id="UP000814140">
    <property type="component" value="Unassembled WGS sequence"/>
</dbReference>